<keyword evidence="4" id="KW-0238">DNA-binding</keyword>
<keyword evidence="8" id="KW-1185">Reference proteome</keyword>
<dbReference type="PANTHER" id="PTHR11361:SF20">
    <property type="entry name" value="MUTS PROTEIN HOMOLOG 5"/>
    <property type="match status" value="1"/>
</dbReference>
<dbReference type="GO" id="GO:0006298">
    <property type="term" value="P:mismatch repair"/>
    <property type="evidence" value="ECO:0007669"/>
    <property type="project" value="InterPro"/>
</dbReference>
<dbReference type="GO" id="GO:0005524">
    <property type="term" value="F:ATP binding"/>
    <property type="evidence" value="ECO:0007669"/>
    <property type="project" value="UniProtKB-KW"/>
</dbReference>
<reference evidence="8" key="2">
    <citation type="journal article" date="2016" name="Sci. Rep.">
        <title>Dictyocaulus viviparus genome, variome and transcriptome elucidate lungworm biology and support future intervention.</title>
        <authorList>
            <person name="McNulty S.N."/>
            <person name="Strube C."/>
            <person name="Rosa B.A."/>
            <person name="Martin J.C."/>
            <person name="Tyagi R."/>
            <person name="Choi Y.J."/>
            <person name="Wang Q."/>
            <person name="Hallsworth Pepin K."/>
            <person name="Zhang X."/>
            <person name="Ozersky P."/>
            <person name="Wilson R.K."/>
            <person name="Sternberg P.W."/>
            <person name="Gasser R.B."/>
            <person name="Mitreva M."/>
        </authorList>
    </citation>
    <scope>NUCLEOTIDE SEQUENCE [LARGE SCALE GENOMIC DNA]</scope>
    <source>
        <strain evidence="8">HannoverDv2000</strain>
    </source>
</reference>
<dbReference type="InterPro" id="IPR036187">
    <property type="entry name" value="DNA_mismatch_repair_MutS_sf"/>
</dbReference>
<dbReference type="Gene3D" id="1.10.1420.10">
    <property type="match status" value="1"/>
</dbReference>
<dbReference type="EMBL" id="KN716994">
    <property type="protein sequence ID" value="KJH40853.1"/>
    <property type="molecule type" value="Genomic_DNA"/>
</dbReference>
<keyword evidence="3" id="KW-0067">ATP-binding</keyword>
<evidence type="ECO:0000259" key="6">
    <source>
        <dbReference type="PROSITE" id="PS00486"/>
    </source>
</evidence>
<evidence type="ECO:0000256" key="4">
    <source>
        <dbReference type="ARBA" id="ARBA00023125"/>
    </source>
</evidence>
<gene>
    <name evidence="7" type="ORF">DICVIV_13186</name>
</gene>
<comment type="similarity">
    <text evidence="1">Belongs to the DNA mismatch repair MutS family.</text>
</comment>
<dbReference type="GO" id="GO:0005634">
    <property type="term" value="C:nucleus"/>
    <property type="evidence" value="ECO:0007669"/>
    <property type="project" value="TreeGrafter"/>
</dbReference>
<dbReference type="GO" id="GO:0140664">
    <property type="term" value="F:ATP-dependent DNA damage sensor activity"/>
    <property type="evidence" value="ECO:0007669"/>
    <property type="project" value="InterPro"/>
</dbReference>
<dbReference type="PROSITE" id="PS00486">
    <property type="entry name" value="DNA_MISMATCH_REPAIR_2"/>
    <property type="match status" value="1"/>
</dbReference>
<evidence type="ECO:0000313" key="8">
    <source>
        <dbReference type="Proteomes" id="UP000053766"/>
    </source>
</evidence>
<dbReference type="GO" id="GO:0051026">
    <property type="term" value="P:chiasma assembly"/>
    <property type="evidence" value="ECO:0007669"/>
    <property type="project" value="TreeGrafter"/>
</dbReference>
<name>A0A0D8X8I4_DICVI</name>
<evidence type="ECO:0000256" key="3">
    <source>
        <dbReference type="ARBA" id="ARBA00022840"/>
    </source>
</evidence>
<dbReference type="InterPro" id="IPR000432">
    <property type="entry name" value="DNA_mismatch_repair_MutS_C"/>
</dbReference>
<dbReference type="Proteomes" id="UP000053766">
    <property type="component" value="Unassembled WGS sequence"/>
</dbReference>
<dbReference type="PANTHER" id="PTHR11361">
    <property type="entry name" value="DNA MISMATCH REPAIR PROTEIN MUTS FAMILY MEMBER"/>
    <property type="match status" value="1"/>
</dbReference>
<feature type="region of interest" description="Disordered" evidence="5">
    <location>
        <begin position="49"/>
        <end position="69"/>
    </location>
</feature>
<evidence type="ECO:0000256" key="1">
    <source>
        <dbReference type="ARBA" id="ARBA00006271"/>
    </source>
</evidence>
<dbReference type="GO" id="GO:0030983">
    <property type="term" value="F:mismatched DNA binding"/>
    <property type="evidence" value="ECO:0007669"/>
    <property type="project" value="InterPro"/>
</dbReference>
<dbReference type="SUPFAM" id="SSF52540">
    <property type="entry name" value="P-loop containing nucleoside triphosphate hydrolases"/>
    <property type="match status" value="1"/>
</dbReference>
<organism evidence="7 8">
    <name type="scientific">Dictyocaulus viviparus</name>
    <name type="common">Bovine lungworm</name>
    <dbReference type="NCBI Taxonomy" id="29172"/>
    <lineage>
        <taxon>Eukaryota</taxon>
        <taxon>Metazoa</taxon>
        <taxon>Ecdysozoa</taxon>
        <taxon>Nematoda</taxon>
        <taxon>Chromadorea</taxon>
        <taxon>Rhabditida</taxon>
        <taxon>Rhabditina</taxon>
        <taxon>Rhabditomorpha</taxon>
        <taxon>Strongyloidea</taxon>
        <taxon>Metastrongylidae</taxon>
        <taxon>Dictyocaulus</taxon>
    </lineage>
</organism>
<evidence type="ECO:0000313" key="7">
    <source>
        <dbReference type="EMBL" id="KJH40853.1"/>
    </source>
</evidence>
<dbReference type="SUPFAM" id="SSF48334">
    <property type="entry name" value="DNA repair protein MutS, domain III"/>
    <property type="match status" value="1"/>
</dbReference>
<proteinExistence type="inferred from homology"/>
<dbReference type="Pfam" id="PF00488">
    <property type="entry name" value="MutS_V"/>
    <property type="match status" value="1"/>
</dbReference>
<dbReference type="SMART" id="SM00534">
    <property type="entry name" value="MUTSac"/>
    <property type="match status" value="1"/>
</dbReference>
<dbReference type="Gene3D" id="3.40.50.300">
    <property type="entry name" value="P-loop containing nucleotide triphosphate hydrolases"/>
    <property type="match status" value="1"/>
</dbReference>
<evidence type="ECO:0000256" key="5">
    <source>
        <dbReference type="SAM" id="MobiDB-lite"/>
    </source>
</evidence>
<dbReference type="STRING" id="29172.A0A0D8X8I4"/>
<reference evidence="7 8" key="1">
    <citation type="submission" date="2013-11" db="EMBL/GenBank/DDBJ databases">
        <title>Draft genome of the bovine lungworm Dictyocaulus viviparus.</title>
        <authorList>
            <person name="Mitreva M."/>
        </authorList>
    </citation>
    <scope>NUCLEOTIDE SEQUENCE [LARGE SCALE GENOMIC DNA]</scope>
    <source>
        <strain evidence="7 8">HannoverDv2000</strain>
    </source>
</reference>
<protein>
    <submittedName>
        <fullName evidence="7">MutS domain V protein</fullName>
    </submittedName>
</protein>
<feature type="domain" description="DNA mismatch repair proteins mutS family" evidence="6">
    <location>
        <begin position="514"/>
        <end position="530"/>
    </location>
</feature>
<dbReference type="InterPro" id="IPR045076">
    <property type="entry name" value="MutS"/>
</dbReference>
<dbReference type="OrthoDB" id="29596at2759"/>
<sequence length="804" mass="89343">MGLLGAAVYDQSQTTVRLLRDVGEDHEFTVLQECMVYTGAKESPPKDSFVKESCVSTDPNANSDKGTGNVNASFATTKAATEKRWSDSVKQAKLNDAGNFESAFQRITELFAEECLNDAENQLVSRFRIDTSSRNMVRALGALLKYMDASRIGVEYEPLNVRTPVTAVRIITVGELLEIDDGTYLALDIFTEHEMKDCNLDITRSIRSLLGSITDVKYILNRLRSGTAKVKHWENLFKTISNSVTIGQYLESLSSPLTLLHNDIGNFGDVLAETMVVLDTMIDFEESYIENRLVVKIGVDPELDKTKQLYRQLPGILTRVAEEECRRLKANTCSVSYYSPAFFQSSISLEVIYTTETTMNAKSKRMRELDEELGDVKMKIIDKETTINCIFCMMSSMLLSRSSMLLGIQRANALLDAAIALTLTARNSGGNYSKVKVLTGPNACGKSVYLKQVGLLVYLAHIGSFVPAEVAHMGIVDRIVSRVHTLDSVLDGMSTFAKDLKLISIALRRGSGRSLVIIDEFGKGTMTEVGLSLLASSLSYWVTKGQSGCPHVFVSSHFHALTKLITDHGSILSHHTFEVLRRGIELDFQFRLVEGVVESSFAAYMARKMGVLTDVANRANEVYEHVRDGHPLNAIVFDYEEEQNNSRWLKQRTEFLTWDLESDPYGLLEVVEKIFVGPYNADENIYSCTEDQEDWDMSCQKSYAHTQLVVQRSPESQSSSQKGAMGLDTSMTSLSNAHRSDKRADRCFVVAESGDGGFEESTNAVFEEGSSHDSNNIVSVPLKRAMIGLSSEEVHVLQKPSRSL</sequence>
<dbReference type="InterPro" id="IPR027417">
    <property type="entry name" value="P-loop_NTPase"/>
</dbReference>
<feature type="compositionally biased region" description="Polar residues" evidence="5">
    <location>
        <begin position="54"/>
        <end position="69"/>
    </location>
</feature>
<accession>A0A0D8X8I4</accession>
<dbReference type="AlphaFoldDB" id="A0A0D8X8I4"/>
<keyword evidence="2" id="KW-0547">Nucleotide-binding</keyword>
<evidence type="ECO:0000256" key="2">
    <source>
        <dbReference type="ARBA" id="ARBA00022741"/>
    </source>
</evidence>